<evidence type="ECO:0000313" key="5">
    <source>
        <dbReference type="WBParaSite" id="SCUD_0000592201-mRNA-1"/>
    </source>
</evidence>
<evidence type="ECO:0000313" key="3">
    <source>
        <dbReference type="EMBL" id="VDO99357.1"/>
    </source>
</evidence>
<evidence type="ECO:0000259" key="2">
    <source>
        <dbReference type="PROSITE" id="PS50158"/>
    </source>
</evidence>
<sequence>MEPTLEKLDIHSTSEAFQDYLERFEIWSMTKKDVKGDKIVAHSLTFIGREAYSLLKTLASPEKPISLSYATLKELLLNHVKCTSFECHERAQFHKMVRQNDQKVQEFILELQKQAAKCNFGDQLYVQLRDRLIAGINIPNARTACINYEAVNKLDIQSMKISNTLLSRHDELQSQGQSNLRSFNSDSYPRVNMKGVSTRKYKANHEGEMKFGKGLSCGKFHFRNSCAFRSAKCFKCGKIGHIQLVCKATIHFASSSTKYCHLNLNNSDVSSDHLSLSTVSKGNAFIQKRLYTSLSSFHDFIVDTGSVESIISFKNLKSLDPNV</sequence>
<gene>
    <name evidence="3" type="ORF">SCUD_LOCUS5922</name>
</gene>
<feature type="domain" description="CCHC-type" evidence="2">
    <location>
        <begin position="232"/>
        <end position="247"/>
    </location>
</feature>
<keyword evidence="1" id="KW-0863">Zinc-finger</keyword>
<dbReference type="GO" id="GO:0008270">
    <property type="term" value="F:zinc ion binding"/>
    <property type="evidence" value="ECO:0007669"/>
    <property type="project" value="UniProtKB-KW"/>
</dbReference>
<dbReference type="EMBL" id="UZAK01011048">
    <property type="protein sequence ID" value="VDO99357.1"/>
    <property type="molecule type" value="Genomic_DNA"/>
</dbReference>
<dbReference type="WBParaSite" id="SCUD_0000592201-mRNA-1">
    <property type="protein sequence ID" value="SCUD_0000592201-mRNA-1"/>
    <property type="gene ID" value="SCUD_0000592201"/>
</dbReference>
<reference evidence="3 4" key="2">
    <citation type="submission" date="2018-11" db="EMBL/GenBank/DDBJ databases">
        <authorList>
            <consortium name="Pathogen Informatics"/>
        </authorList>
    </citation>
    <scope>NUCLEOTIDE SEQUENCE [LARGE SCALE GENOMIC DNA]</scope>
    <source>
        <strain evidence="3">Dakar</strain>
        <strain evidence="4">Dakar, Senegal</strain>
    </source>
</reference>
<dbReference type="AlphaFoldDB" id="A0A183JT82"/>
<dbReference type="PROSITE" id="PS50158">
    <property type="entry name" value="ZF_CCHC"/>
    <property type="match status" value="1"/>
</dbReference>
<dbReference type="Proteomes" id="UP000279833">
    <property type="component" value="Unassembled WGS sequence"/>
</dbReference>
<dbReference type="GO" id="GO:0003676">
    <property type="term" value="F:nucleic acid binding"/>
    <property type="evidence" value="ECO:0007669"/>
    <property type="project" value="InterPro"/>
</dbReference>
<keyword evidence="1" id="KW-0479">Metal-binding</keyword>
<reference evidence="5" key="1">
    <citation type="submission" date="2016-06" db="UniProtKB">
        <authorList>
            <consortium name="WormBaseParasite"/>
        </authorList>
    </citation>
    <scope>IDENTIFICATION</scope>
</reference>
<evidence type="ECO:0000313" key="4">
    <source>
        <dbReference type="Proteomes" id="UP000279833"/>
    </source>
</evidence>
<dbReference type="InterPro" id="IPR001878">
    <property type="entry name" value="Znf_CCHC"/>
</dbReference>
<organism evidence="5">
    <name type="scientific">Schistosoma curassoni</name>
    <dbReference type="NCBI Taxonomy" id="6186"/>
    <lineage>
        <taxon>Eukaryota</taxon>
        <taxon>Metazoa</taxon>
        <taxon>Spiralia</taxon>
        <taxon>Lophotrochozoa</taxon>
        <taxon>Platyhelminthes</taxon>
        <taxon>Trematoda</taxon>
        <taxon>Digenea</taxon>
        <taxon>Strigeidida</taxon>
        <taxon>Schistosomatoidea</taxon>
        <taxon>Schistosomatidae</taxon>
        <taxon>Schistosoma</taxon>
    </lineage>
</organism>
<proteinExistence type="predicted"/>
<dbReference type="STRING" id="6186.A0A183JT82"/>
<evidence type="ECO:0000256" key="1">
    <source>
        <dbReference type="PROSITE-ProRule" id="PRU00047"/>
    </source>
</evidence>
<name>A0A183JT82_9TREM</name>
<keyword evidence="1" id="KW-0862">Zinc</keyword>
<dbReference type="PANTHER" id="PTHR33198">
    <property type="entry name" value="ANK_REP_REGION DOMAIN-CONTAINING PROTEIN-RELATED"/>
    <property type="match status" value="1"/>
</dbReference>
<dbReference type="PANTHER" id="PTHR33198:SF19">
    <property type="entry name" value="CCHC-TYPE DOMAIN-CONTAINING PROTEIN"/>
    <property type="match status" value="1"/>
</dbReference>
<accession>A0A183JT82</accession>
<protein>
    <submittedName>
        <fullName evidence="5">CCHC-type domain-containing protein</fullName>
    </submittedName>
</protein>
<keyword evidence="4" id="KW-1185">Reference proteome</keyword>